<evidence type="ECO:0000256" key="6">
    <source>
        <dbReference type="ARBA" id="ARBA00023194"/>
    </source>
</evidence>
<reference evidence="8 9" key="1">
    <citation type="submission" date="2022-06" db="EMBL/GenBank/DDBJ databases">
        <title>Sequencing the genomes of 1000 actinobacteria strains.</title>
        <authorList>
            <person name="Klenk H.-P."/>
        </authorList>
    </citation>
    <scope>NUCLEOTIDE SEQUENCE [LARGE SCALE GENOMIC DNA]</scope>
    <source>
        <strain evidence="8 9">DSM 41656</strain>
    </source>
</reference>
<dbReference type="EC" id="1.14.11.39" evidence="8"/>
<dbReference type="PIRSF" id="PIRSF019543">
    <property type="entry name" value="Clavaminate_syn"/>
    <property type="match status" value="1"/>
</dbReference>
<proteinExistence type="inferred from homology"/>
<dbReference type="InterPro" id="IPR050411">
    <property type="entry name" value="AlphaKG_dependent_hydroxylases"/>
</dbReference>
<dbReference type="SUPFAM" id="SSF51197">
    <property type="entry name" value="Clavaminate synthase-like"/>
    <property type="match status" value="1"/>
</dbReference>
<evidence type="ECO:0000313" key="8">
    <source>
        <dbReference type="EMBL" id="MCP2308267.1"/>
    </source>
</evidence>
<dbReference type="PANTHER" id="PTHR10696">
    <property type="entry name" value="GAMMA-BUTYROBETAINE HYDROXYLASE-RELATED"/>
    <property type="match status" value="1"/>
</dbReference>
<keyword evidence="6" id="KW-0045">Antibiotic biosynthesis</keyword>
<comment type="caution">
    <text evidence="8">The sequence shown here is derived from an EMBL/GenBank/DDBJ whole genome shotgun (WGS) entry which is preliminary data.</text>
</comment>
<name>A0ABT1IT05_9ACTN</name>
<dbReference type="EMBL" id="JAMZDX010000002">
    <property type="protein sequence ID" value="MCP2308267.1"/>
    <property type="molecule type" value="Genomic_DNA"/>
</dbReference>
<dbReference type="Proteomes" id="UP001206483">
    <property type="component" value="Unassembled WGS sequence"/>
</dbReference>
<feature type="domain" description="TauD/TfdA-like" evidence="7">
    <location>
        <begin position="139"/>
        <end position="308"/>
    </location>
</feature>
<dbReference type="GO" id="GO:0016491">
    <property type="term" value="F:oxidoreductase activity"/>
    <property type="evidence" value="ECO:0007669"/>
    <property type="project" value="UniProtKB-KW"/>
</dbReference>
<sequence>MLVDESRRLETLALGPGDRKEIEALARQIADCHGHLPLDHADLLTAVDVEAGRLPSELARTLARFREHGTPGGVLLIKGLPMDDQLPPTPADGAHPGPWTDLALATVAELMVMSRLGSVIAYADEKQGRLVQDIAPVLGAEERQENTGSKLLELHTEDGFHPNKPDFIGLFCVRPDHEGTALTVAGSIRSVLPDLPEETVRLLRRPLFRIRLSSSFTGDGQDRYSSLLPVLTGPEEDPDMCVDFHAMESFDPRATAALATLREHLERSLAGVAMEQGDLLIVDNRVAVHGRTGFRARHDGRDRWLRRCFVVTDIRASRGSRPTASRVHQPL</sequence>
<dbReference type="Pfam" id="PF02668">
    <property type="entry name" value="TauD"/>
    <property type="match status" value="1"/>
</dbReference>
<evidence type="ECO:0000256" key="3">
    <source>
        <dbReference type="ARBA" id="ARBA00022723"/>
    </source>
</evidence>
<dbReference type="InterPro" id="IPR014503">
    <property type="entry name" value="Clavaminate_syn-like"/>
</dbReference>
<evidence type="ECO:0000259" key="7">
    <source>
        <dbReference type="Pfam" id="PF02668"/>
    </source>
</evidence>
<evidence type="ECO:0000256" key="4">
    <source>
        <dbReference type="ARBA" id="ARBA00023002"/>
    </source>
</evidence>
<dbReference type="RefSeq" id="WP_253794845.1">
    <property type="nucleotide sequence ID" value="NZ_BAAAUB010000048.1"/>
</dbReference>
<evidence type="ECO:0000256" key="1">
    <source>
        <dbReference type="ARBA" id="ARBA00001954"/>
    </source>
</evidence>
<dbReference type="PANTHER" id="PTHR10696:SF56">
    <property type="entry name" value="TAUD_TFDA-LIKE DOMAIN-CONTAINING PROTEIN"/>
    <property type="match status" value="1"/>
</dbReference>
<organism evidence="8 9">
    <name type="scientific">Kitasatospora paracochleata</name>
    <dbReference type="NCBI Taxonomy" id="58354"/>
    <lineage>
        <taxon>Bacteria</taxon>
        <taxon>Bacillati</taxon>
        <taxon>Actinomycetota</taxon>
        <taxon>Actinomycetes</taxon>
        <taxon>Kitasatosporales</taxon>
        <taxon>Streptomycetaceae</taxon>
        <taxon>Kitasatospora</taxon>
    </lineage>
</organism>
<protein>
    <submittedName>
        <fullName evidence="8">L-asparagine oxygenase</fullName>
        <ecNumber evidence="8">1.14.11.39</ecNumber>
    </submittedName>
</protein>
<dbReference type="InterPro" id="IPR003819">
    <property type="entry name" value="TauD/TfdA-like"/>
</dbReference>
<gene>
    <name evidence="8" type="ORF">FHR36_001391</name>
</gene>
<accession>A0ABT1IT05</accession>
<evidence type="ECO:0000256" key="5">
    <source>
        <dbReference type="ARBA" id="ARBA00023004"/>
    </source>
</evidence>
<evidence type="ECO:0000256" key="2">
    <source>
        <dbReference type="ARBA" id="ARBA00008425"/>
    </source>
</evidence>
<evidence type="ECO:0000313" key="9">
    <source>
        <dbReference type="Proteomes" id="UP001206483"/>
    </source>
</evidence>
<keyword evidence="4 8" id="KW-0560">Oxidoreductase</keyword>
<keyword evidence="9" id="KW-1185">Reference proteome</keyword>
<dbReference type="InterPro" id="IPR042098">
    <property type="entry name" value="TauD-like_sf"/>
</dbReference>
<keyword evidence="5" id="KW-0408">Iron</keyword>
<keyword evidence="3" id="KW-0479">Metal-binding</keyword>
<comment type="similarity">
    <text evidence="2">Belongs to the clavaminate synthase family.</text>
</comment>
<comment type="cofactor">
    <cofactor evidence="1">
        <name>Fe(2+)</name>
        <dbReference type="ChEBI" id="CHEBI:29033"/>
    </cofactor>
</comment>
<dbReference type="Gene3D" id="3.60.130.10">
    <property type="entry name" value="Clavaminate synthase-like"/>
    <property type="match status" value="1"/>
</dbReference>